<name>A0A849BZX0_9ACTN</name>
<keyword evidence="3" id="KW-1185">Reference proteome</keyword>
<sequence length="188" mass="20542">MVFAHDTEVSLTTAAALVNTAPPAAPGHRREGVDQLATTGDLDAFVEEWDYTGSRTHDAAELDAVRALRPQLRRLWTGDEEEQVTGVNDLLARARALPQLVRHDGWDWHLHATTPDAPLAERMAVEAAMALVDVLRSGERSRLRTCAAEDCDDVLVDLSRNRSKRFCDGGCGNRAAAAAYRARVADRG</sequence>
<dbReference type="RefSeq" id="WP_171202838.1">
    <property type="nucleotide sequence ID" value="NZ_BAAANP010000019.1"/>
</dbReference>
<evidence type="ECO:0000313" key="2">
    <source>
        <dbReference type="EMBL" id="NNH23008.1"/>
    </source>
</evidence>
<feature type="domain" description="Zinc finger CGNR" evidence="1">
    <location>
        <begin position="142"/>
        <end position="183"/>
    </location>
</feature>
<evidence type="ECO:0000313" key="3">
    <source>
        <dbReference type="Proteomes" id="UP000555552"/>
    </source>
</evidence>
<dbReference type="InterPro" id="IPR023286">
    <property type="entry name" value="ABATE_dom_sf"/>
</dbReference>
<evidence type="ECO:0000259" key="1">
    <source>
        <dbReference type="Pfam" id="PF11706"/>
    </source>
</evidence>
<dbReference type="AlphaFoldDB" id="A0A849BZX0"/>
<gene>
    <name evidence="2" type="ORF">HLB09_07875</name>
</gene>
<dbReference type="SUPFAM" id="SSF160904">
    <property type="entry name" value="Jann2411-like"/>
    <property type="match status" value="1"/>
</dbReference>
<dbReference type="PANTHER" id="PTHR35525">
    <property type="entry name" value="BLL6575 PROTEIN"/>
    <property type="match status" value="1"/>
</dbReference>
<dbReference type="InterPro" id="IPR021005">
    <property type="entry name" value="Znf_CGNR"/>
</dbReference>
<dbReference type="InterPro" id="IPR010852">
    <property type="entry name" value="ABATE"/>
</dbReference>
<reference evidence="2 3" key="1">
    <citation type="submission" date="2020-05" db="EMBL/GenBank/DDBJ databases">
        <title>MicrobeNet Type strains.</title>
        <authorList>
            <person name="Nicholson A.C."/>
        </authorList>
    </citation>
    <scope>NUCLEOTIDE SEQUENCE [LARGE SCALE GENOMIC DNA]</scope>
    <source>
        <strain evidence="2 3">JCM 14547</strain>
    </source>
</reference>
<dbReference type="Gene3D" id="1.10.3300.10">
    <property type="entry name" value="Jann2411-like domain"/>
    <property type="match status" value="1"/>
</dbReference>
<dbReference type="Pfam" id="PF07336">
    <property type="entry name" value="ABATE"/>
    <property type="match status" value="1"/>
</dbReference>
<accession>A0A849BZX0</accession>
<organism evidence="2 3">
    <name type="scientific">Pseudokineococcus marinus</name>
    <dbReference type="NCBI Taxonomy" id="351215"/>
    <lineage>
        <taxon>Bacteria</taxon>
        <taxon>Bacillati</taxon>
        <taxon>Actinomycetota</taxon>
        <taxon>Actinomycetes</taxon>
        <taxon>Kineosporiales</taxon>
        <taxon>Kineosporiaceae</taxon>
        <taxon>Pseudokineococcus</taxon>
    </lineage>
</organism>
<proteinExistence type="predicted"/>
<dbReference type="Proteomes" id="UP000555552">
    <property type="component" value="Unassembled WGS sequence"/>
</dbReference>
<protein>
    <submittedName>
        <fullName evidence="2">CGNR zinc finger domain-containing protein</fullName>
    </submittedName>
</protein>
<dbReference type="Pfam" id="PF11706">
    <property type="entry name" value="zf-CGNR"/>
    <property type="match status" value="1"/>
</dbReference>
<dbReference type="PANTHER" id="PTHR35525:SF3">
    <property type="entry name" value="BLL6575 PROTEIN"/>
    <property type="match status" value="1"/>
</dbReference>
<dbReference type="EMBL" id="JABEMA010000089">
    <property type="protein sequence ID" value="NNH23008.1"/>
    <property type="molecule type" value="Genomic_DNA"/>
</dbReference>
<comment type="caution">
    <text evidence="2">The sequence shown here is derived from an EMBL/GenBank/DDBJ whole genome shotgun (WGS) entry which is preliminary data.</text>
</comment>